<comment type="similarity">
    <text evidence="3">Belongs to the RNase H family.</text>
</comment>
<evidence type="ECO:0000256" key="8">
    <source>
        <dbReference type="ARBA" id="ARBA00022759"/>
    </source>
</evidence>
<evidence type="ECO:0000256" key="4">
    <source>
        <dbReference type="ARBA" id="ARBA00011245"/>
    </source>
</evidence>
<comment type="catalytic activity">
    <reaction evidence="1">
        <text>Endonucleolytic cleavage to 5'-phosphomonoester.</text>
        <dbReference type="EC" id="3.1.26.4"/>
    </reaction>
</comment>
<evidence type="ECO:0000256" key="9">
    <source>
        <dbReference type="ARBA" id="ARBA00022801"/>
    </source>
</evidence>
<dbReference type="GO" id="GO:0043137">
    <property type="term" value="P:DNA replication, removal of RNA primer"/>
    <property type="evidence" value="ECO:0007669"/>
    <property type="project" value="TreeGrafter"/>
</dbReference>
<dbReference type="STRING" id="1801735.A2645_01675"/>
<keyword evidence="9" id="KW-0378">Hydrolase</keyword>
<dbReference type="EC" id="3.1.26.4" evidence="5"/>
<proteinExistence type="inferred from homology"/>
<evidence type="ECO:0000256" key="3">
    <source>
        <dbReference type="ARBA" id="ARBA00005300"/>
    </source>
</evidence>
<sequence length="248" mass="28179">MKIICYTDGSSRGNPGPGGFGAVFIIADRVFELGGHKEHVTNNQMELAALIEALSFLVGEHHTKNSEIIFYIDSAYVLGGVTGWMANWQKNNWQSKIKTAVKNKELWQEISRLLGVLKEKNEIRWNKVSSHTGIVLNERADIIATSFAQKLPIKLFQSNLIDYEKILPEPITSISEKPILRKLKKISVSPRSHKKAYSYVSMVNGKIETHKTWPECEKRVRGKSKALFRKTLDAADEKSIIKEWRNLT</sequence>
<dbReference type="InterPro" id="IPR012337">
    <property type="entry name" value="RNaseH-like_sf"/>
</dbReference>
<keyword evidence="8" id="KW-0255">Endonuclease</keyword>
<dbReference type="GO" id="GO:0003676">
    <property type="term" value="F:nucleic acid binding"/>
    <property type="evidence" value="ECO:0007669"/>
    <property type="project" value="InterPro"/>
</dbReference>
<dbReference type="Gene3D" id="3.30.420.10">
    <property type="entry name" value="Ribonuclease H-like superfamily/Ribonuclease H"/>
    <property type="match status" value="1"/>
</dbReference>
<feature type="domain" description="RNase H type-1" evidence="11">
    <location>
        <begin position="1"/>
        <end position="149"/>
    </location>
</feature>
<comment type="caution">
    <text evidence="12">The sequence shown here is derived from an EMBL/GenBank/DDBJ whole genome shotgun (WGS) entry which is preliminary data.</text>
</comment>
<dbReference type="Pfam" id="PF00075">
    <property type="entry name" value="RNase_H"/>
    <property type="match status" value="1"/>
</dbReference>
<reference evidence="12 13" key="1">
    <citation type="journal article" date="2016" name="Nat. Commun.">
        <title>Thousands of microbial genomes shed light on interconnected biogeochemical processes in an aquifer system.</title>
        <authorList>
            <person name="Anantharaman K."/>
            <person name="Brown C.T."/>
            <person name="Hug L.A."/>
            <person name="Sharon I."/>
            <person name="Castelle C.J."/>
            <person name="Probst A.J."/>
            <person name="Thomas B.C."/>
            <person name="Singh A."/>
            <person name="Wilkins M.J."/>
            <person name="Karaoz U."/>
            <person name="Brodie E.L."/>
            <person name="Williams K.H."/>
            <person name="Hubbard S.S."/>
            <person name="Banfield J.F."/>
        </authorList>
    </citation>
    <scope>NUCLEOTIDE SEQUENCE [LARGE SCALE GENOMIC DNA]</scope>
</reference>
<dbReference type="PANTHER" id="PTHR10642">
    <property type="entry name" value="RIBONUCLEASE H1"/>
    <property type="match status" value="1"/>
</dbReference>
<protein>
    <recommendedName>
        <fullName evidence="5">ribonuclease H</fullName>
        <ecNumber evidence="5">3.1.26.4</ecNumber>
    </recommendedName>
</protein>
<comment type="cofactor">
    <cofactor evidence="2">
        <name>Mg(2+)</name>
        <dbReference type="ChEBI" id="CHEBI:18420"/>
    </cofactor>
</comment>
<evidence type="ECO:0000256" key="1">
    <source>
        <dbReference type="ARBA" id="ARBA00000077"/>
    </source>
</evidence>
<dbReference type="InterPro" id="IPR002156">
    <property type="entry name" value="RNaseH_domain"/>
</dbReference>
<dbReference type="CDD" id="cd09278">
    <property type="entry name" value="RNase_HI_prokaryote_like"/>
    <property type="match status" value="1"/>
</dbReference>
<dbReference type="InterPro" id="IPR050092">
    <property type="entry name" value="RNase_H"/>
</dbReference>
<dbReference type="GO" id="GO:0046872">
    <property type="term" value="F:metal ion binding"/>
    <property type="evidence" value="ECO:0007669"/>
    <property type="project" value="UniProtKB-KW"/>
</dbReference>
<evidence type="ECO:0000256" key="2">
    <source>
        <dbReference type="ARBA" id="ARBA00001946"/>
    </source>
</evidence>
<evidence type="ECO:0000256" key="6">
    <source>
        <dbReference type="ARBA" id="ARBA00022722"/>
    </source>
</evidence>
<dbReference type="Proteomes" id="UP000182253">
    <property type="component" value="Unassembled WGS sequence"/>
</dbReference>
<evidence type="ECO:0000259" key="11">
    <source>
        <dbReference type="PROSITE" id="PS50879"/>
    </source>
</evidence>
<evidence type="ECO:0000256" key="5">
    <source>
        <dbReference type="ARBA" id="ARBA00012180"/>
    </source>
</evidence>
<dbReference type="InterPro" id="IPR022892">
    <property type="entry name" value="RNaseHI"/>
</dbReference>
<dbReference type="PROSITE" id="PS50879">
    <property type="entry name" value="RNASE_H_1"/>
    <property type="match status" value="1"/>
</dbReference>
<organism evidence="12 13">
    <name type="scientific">Candidatus Nomurabacteria bacterium RIFCSPHIGHO2_01_FULL_39_9</name>
    <dbReference type="NCBI Taxonomy" id="1801735"/>
    <lineage>
        <taxon>Bacteria</taxon>
        <taxon>Candidatus Nomuraibacteriota</taxon>
    </lineage>
</organism>
<evidence type="ECO:0000256" key="10">
    <source>
        <dbReference type="ARBA" id="ARBA00022842"/>
    </source>
</evidence>
<dbReference type="EMBL" id="MFTL01000028">
    <property type="protein sequence ID" value="OGI61144.1"/>
    <property type="molecule type" value="Genomic_DNA"/>
</dbReference>
<dbReference type="PANTHER" id="PTHR10642:SF26">
    <property type="entry name" value="RIBONUCLEASE H1"/>
    <property type="match status" value="1"/>
</dbReference>
<dbReference type="GO" id="GO:0004523">
    <property type="term" value="F:RNA-DNA hybrid ribonuclease activity"/>
    <property type="evidence" value="ECO:0007669"/>
    <property type="project" value="UniProtKB-EC"/>
</dbReference>
<gene>
    <name evidence="12" type="ORF">A2645_01675</name>
</gene>
<comment type="subunit">
    <text evidence="4">Monomer.</text>
</comment>
<name>A0A1F6UV14_9BACT</name>
<keyword evidence="10" id="KW-0460">Magnesium</keyword>
<keyword evidence="6" id="KW-0540">Nuclease</keyword>
<evidence type="ECO:0000313" key="12">
    <source>
        <dbReference type="EMBL" id="OGI61144.1"/>
    </source>
</evidence>
<accession>A0A1F6UV14</accession>
<dbReference type="InterPro" id="IPR036397">
    <property type="entry name" value="RNaseH_sf"/>
</dbReference>
<evidence type="ECO:0000313" key="13">
    <source>
        <dbReference type="Proteomes" id="UP000182253"/>
    </source>
</evidence>
<dbReference type="AlphaFoldDB" id="A0A1F6UV14"/>
<evidence type="ECO:0000256" key="7">
    <source>
        <dbReference type="ARBA" id="ARBA00022723"/>
    </source>
</evidence>
<keyword evidence="7" id="KW-0479">Metal-binding</keyword>
<dbReference type="SUPFAM" id="SSF53098">
    <property type="entry name" value="Ribonuclease H-like"/>
    <property type="match status" value="1"/>
</dbReference>